<dbReference type="AlphaFoldDB" id="G7K5X1"/>
<dbReference type="Pfam" id="PF03101">
    <property type="entry name" value="FAR1"/>
    <property type="match status" value="1"/>
</dbReference>
<dbReference type="STRING" id="3880.G7K5X1"/>
<evidence type="ECO:0000259" key="2">
    <source>
        <dbReference type="Pfam" id="PF03101"/>
    </source>
</evidence>
<reference evidence="3 5" key="2">
    <citation type="journal article" date="2014" name="BMC Genomics">
        <title>An improved genome release (version Mt4.0) for the model legume Medicago truncatula.</title>
        <authorList>
            <person name="Tang H."/>
            <person name="Krishnakumar V."/>
            <person name="Bidwell S."/>
            <person name="Rosen B."/>
            <person name="Chan A."/>
            <person name="Zhou S."/>
            <person name="Gentzbittel L."/>
            <person name="Childs K.L."/>
            <person name="Yandell M."/>
            <person name="Gundlach H."/>
            <person name="Mayer K.F."/>
            <person name="Schwartz D.C."/>
            <person name="Town C.D."/>
        </authorList>
    </citation>
    <scope>GENOME REANNOTATION</scope>
    <source>
        <strain evidence="4 5">cv. Jemalong A17</strain>
    </source>
</reference>
<dbReference type="eggNOG" id="ENOG502RYFA">
    <property type="taxonomic scope" value="Eukaryota"/>
</dbReference>
<feature type="region of interest" description="Disordered" evidence="1">
    <location>
        <begin position="22"/>
        <end position="53"/>
    </location>
</feature>
<dbReference type="PaxDb" id="3880-AES99052"/>
<evidence type="ECO:0000313" key="3">
    <source>
        <dbReference type="EMBL" id="AES99052.2"/>
    </source>
</evidence>
<evidence type="ECO:0000313" key="4">
    <source>
        <dbReference type="EnsemblPlants" id="AES99052"/>
    </source>
</evidence>
<dbReference type="PANTHER" id="PTHR47718:SF17">
    <property type="entry name" value="PROTEIN FAR1-RELATED SEQUENCE 5-LIKE"/>
    <property type="match status" value="1"/>
</dbReference>
<organism evidence="3 5">
    <name type="scientific">Medicago truncatula</name>
    <name type="common">Barrel medic</name>
    <name type="synonym">Medicago tribuloides</name>
    <dbReference type="NCBI Taxonomy" id="3880"/>
    <lineage>
        <taxon>Eukaryota</taxon>
        <taxon>Viridiplantae</taxon>
        <taxon>Streptophyta</taxon>
        <taxon>Embryophyta</taxon>
        <taxon>Tracheophyta</taxon>
        <taxon>Spermatophyta</taxon>
        <taxon>Magnoliopsida</taxon>
        <taxon>eudicotyledons</taxon>
        <taxon>Gunneridae</taxon>
        <taxon>Pentapetalae</taxon>
        <taxon>rosids</taxon>
        <taxon>fabids</taxon>
        <taxon>Fabales</taxon>
        <taxon>Fabaceae</taxon>
        <taxon>Papilionoideae</taxon>
        <taxon>50 kb inversion clade</taxon>
        <taxon>NPAAA clade</taxon>
        <taxon>Hologalegina</taxon>
        <taxon>IRL clade</taxon>
        <taxon>Trifolieae</taxon>
        <taxon>Medicago</taxon>
    </lineage>
</organism>
<dbReference type="Proteomes" id="UP000002051">
    <property type="component" value="Chromosome 5"/>
</dbReference>
<reference evidence="3 5" key="1">
    <citation type="journal article" date="2011" name="Nature">
        <title>The Medicago genome provides insight into the evolution of rhizobial symbioses.</title>
        <authorList>
            <person name="Young N.D."/>
            <person name="Debelle F."/>
            <person name="Oldroyd G.E."/>
            <person name="Geurts R."/>
            <person name="Cannon S.B."/>
            <person name="Udvardi M.K."/>
            <person name="Benedito V.A."/>
            <person name="Mayer K.F."/>
            <person name="Gouzy J."/>
            <person name="Schoof H."/>
            <person name="Van de Peer Y."/>
            <person name="Proost S."/>
            <person name="Cook D.R."/>
            <person name="Meyers B.C."/>
            <person name="Spannagl M."/>
            <person name="Cheung F."/>
            <person name="De Mita S."/>
            <person name="Krishnakumar V."/>
            <person name="Gundlach H."/>
            <person name="Zhou S."/>
            <person name="Mudge J."/>
            <person name="Bharti A.K."/>
            <person name="Murray J.D."/>
            <person name="Naoumkina M.A."/>
            <person name="Rosen B."/>
            <person name="Silverstein K.A."/>
            <person name="Tang H."/>
            <person name="Rombauts S."/>
            <person name="Zhao P.X."/>
            <person name="Zhou P."/>
            <person name="Barbe V."/>
            <person name="Bardou P."/>
            <person name="Bechner M."/>
            <person name="Bellec A."/>
            <person name="Berger A."/>
            <person name="Berges H."/>
            <person name="Bidwell S."/>
            <person name="Bisseling T."/>
            <person name="Choisne N."/>
            <person name="Couloux A."/>
            <person name="Denny R."/>
            <person name="Deshpande S."/>
            <person name="Dai X."/>
            <person name="Doyle J.J."/>
            <person name="Dudez A.M."/>
            <person name="Farmer A.D."/>
            <person name="Fouteau S."/>
            <person name="Franken C."/>
            <person name="Gibelin C."/>
            <person name="Gish J."/>
            <person name="Goldstein S."/>
            <person name="Gonzalez A.J."/>
            <person name="Green P.J."/>
            <person name="Hallab A."/>
            <person name="Hartog M."/>
            <person name="Hua A."/>
            <person name="Humphray S.J."/>
            <person name="Jeong D.H."/>
            <person name="Jing Y."/>
            <person name="Jocker A."/>
            <person name="Kenton S.M."/>
            <person name="Kim D.J."/>
            <person name="Klee K."/>
            <person name="Lai H."/>
            <person name="Lang C."/>
            <person name="Lin S."/>
            <person name="Macmil S.L."/>
            <person name="Magdelenat G."/>
            <person name="Matthews L."/>
            <person name="McCorrison J."/>
            <person name="Monaghan E.L."/>
            <person name="Mun J.H."/>
            <person name="Najar F.Z."/>
            <person name="Nicholson C."/>
            <person name="Noirot C."/>
            <person name="O'Bleness M."/>
            <person name="Paule C.R."/>
            <person name="Poulain J."/>
            <person name="Prion F."/>
            <person name="Qin B."/>
            <person name="Qu C."/>
            <person name="Retzel E.F."/>
            <person name="Riddle C."/>
            <person name="Sallet E."/>
            <person name="Samain S."/>
            <person name="Samson N."/>
            <person name="Sanders I."/>
            <person name="Saurat O."/>
            <person name="Scarpelli C."/>
            <person name="Schiex T."/>
            <person name="Segurens B."/>
            <person name="Severin A.J."/>
            <person name="Sherrier D.J."/>
            <person name="Shi R."/>
            <person name="Sims S."/>
            <person name="Singer S.R."/>
            <person name="Sinharoy S."/>
            <person name="Sterck L."/>
            <person name="Viollet A."/>
            <person name="Wang B.B."/>
            <person name="Wang K."/>
            <person name="Wang M."/>
            <person name="Wang X."/>
            <person name="Warfsmann J."/>
            <person name="Weissenbach J."/>
            <person name="White D.D."/>
            <person name="White J.D."/>
            <person name="Wiley G.B."/>
            <person name="Wincker P."/>
            <person name="Xing Y."/>
            <person name="Yang L."/>
            <person name="Yao Z."/>
            <person name="Ying F."/>
            <person name="Zhai J."/>
            <person name="Zhou L."/>
            <person name="Zuber A."/>
            <person name="Denarie J."/>
            <person name="Dixon R.A."/>
            <person name="May G.D."/>
            <person name="Schwartz D.C."/>
            <person name="Rogers J."/>
            <person name="Quetier F."/>
            <person name="Town C.D."/>
            <person name="Roe B.A."/>
        </authorList>
    </citation>
    <scope>NUCLEOTIDE SEQUENCE [LARGE SCALE GENOMIC DNA]</scope>
    <source>
        <strain evidence="3">A17</strain>
        <strain evidence="4 5">cv. Jemalong A17</strain>
    </source>
</reference>
<dbReference type="GO" id="GO:0003677">
    <property type="term" value="F:DNA binding"/>
    <property type="evidence" value="ECO:0007669"/>
    <property type="project" value="UniProtKB-KW"/>
</dbReference>
<keyword evidence="5" id="KW-1185">Reference proteome</keyword>
<feature type="compositionally biased region" description="Acidic residues" evidence="1">
    <location>
        <begin position="33"/>
        <end position="46"/>
    </location>
</feature>
<dbReference type="HOGENOM" id="CLU_085868_0_0_1"/>
<protein>
    <submittedName>
        <fullName evidence="3">FAR1 DNA-binding domain protein</fullName>
    </submittedName>
</protein>
<gene>
    <name evidence="4" type="primary">11431608</name>
    <name evidence="3" type="ordered locus">MTR_5g076070</name>
</gene>
<dbReference type="OrthoDB" id="1433700at2759"/>
<dbReference type="EnsemblPlants" id="AES99052">
    <property type="protein sequence ID" value="AES99052"/>
    <property type="gene ID" value="MTR_5g076070"/>
</dbReference>
<accession>G7K5X1</accession>
<proteinExistence type="predicted"/>
<evidence type="ECO:0000313" key="5">
    <source>
        <dbReference type="Proteomes" id="UP000002051"/>
    </source>
</evidence>
<reference evidence="4" key="3">
    <citation type="submission" date="2015-04" db="UniProtKB">
        <authorList>
            <consortium name="EnsemblPlants"/>
        </authorList>
    </citation>
    <scope>IDENTIFICATION</scope>
    <source>
        <strain evidence="4">cv. Jemalong A17</strain>
    </source>
</reference>
<name>G7K5X1_MEDTR</name>
<dbReference type="InterPro" id="IPR004330">
    <property type="entry name" value="FAR1_DNA_bnd_dom"/>
</dbReference>
<sequence>MDIQEIINIFNAKNVSQVNEDCSEGLGGNNQSESDDCSSDENEGNTEAETNNEGYGCNFDSENVAFMFYNWYGCSHGFAGRKSRVVRNVKGEIVQQTFLCHREGNRSERNRNPDVQKRELKPISRCGCEAKIQVHIDFDSGRWYIKFFDDVHNHSFLADKYEWMLPAHMKMTKYEKYQMNTMRKYGIPTSWIYGYFATQAGGFENVGYTRRDMYNEQLKGTGSNSSNADCAIEFLKAMCARDDMMYWRHTVNQDGTLRHLFWCDGISRMDYSVFGDILAFQTK</sequence>
<dbReference type="PANTHER" id="PTHR47718">
    <property type="entry name" value="OS01G0519700 PROTEIN"/>
    <property type="match status" value="1"/>
</dbReference>
<evidence type="ECO:0000256" key="1">
    <source>
        <dbReference type="SAM" id="MobiDB-lite"/>
    </source>
</evidence>
<accession>A0A0C3XPW5</accession>
<dbReference type="EMBL" id="CM001221">
    <property type="protein sequence ID" value="AES99052.2"/>
    <property type="molecule type" value="Genomic_DNA"/>
</dbReference>
<keyword evidence="3" id="KW-0238">DNA-binding</keyword>
<feature type="domain" description="FAR1" evidence="2">
    <location>
        <begin position="68"/>
        <end position="157"/>
    </location>
</feature>